<organism evidence="2 3">
    <name type="scientific">Sulfurimonas autotrophica (strain ATCC BAA-671 / DSM 16294 / JCM 11897 / OK10)</name>
    <dbReference type="NCBI Taxonomy" id="563040"/>
    <lineage>
        <taxon>Bacteria</taxon>
        <taxon>Pseudomonadati</taxon>
        <taxon>Campylobacterota</taxon>
        <taxon>Epsilonproteobacteria</taxon>
        <taxon>Campylobacterales</taxon>
        <taxon>Sulfurimonadaceae</taxon>
        <taxon>Sulfurimonas</taxon>
    </lineage>
</organism>
<feature type="transmembrane region" description="Helical" evidence="1">
    <location>
        <begin position="58"/>
        <end position="77"/>
    </location>
</feature>
<name>E0UQH8_SULAO</name>
<protein>
    <recommendedName>
        <fullName evidence="4">YcxB-like protein domain-containing protein</fullName>
    </recommendedName>
</protein>
<keyword evidence="1" id="KW-1133">Transmembrane helix</keyword>
<evidence type="ECO:0000313" key="2">
    <source>
        <dbReference type="EMBL" id="ADN08780.1"/>
    </source>
</evidence>
<dbReference type="OrthoDB" id="5334166at2"/>
<dbReference type="AlphaFoldDB" id="E0UQH8"/>
<dbReference type="KEGG" id="sua:Saut_0731"/>
<dbReference type="EMBL" id="CP002205">
    <property type="protein sequence ID" value="ADN08780.1"/>
    <property type="molecule type" value="Genomic_DNA"/>
</dbReference>
<dbReference type="RefSeq" id="WP_013326536.1">
    <property type="nucleotide sequence ID" value="NC_014506.1"/>
</dbReference>
<dbReference type="HOGENOM" id="CLU_1634516_0_0_7"/>
<evidence type="ECO:0000256" key="1">
    <source>
        <dbReference type="SAM" id="Phobius"/>
    </source>
</evidence>
<dbReference type="eggNOG" id="ENOG5031AM8">
    <property type="taxonomic scope" value="Bacteria"/>
</dbReference>
<feature type="transmembrane region" description="Helical" evidence="1">
    <location>
        <begin position="35"/>
        <end position="52"/>
    </location>
</feature>
<keyword evidence="1" id="KW-0472">Membrane</keyword>
<dbReference type="STRING" id="563040.Saut_0731"/>
<keyword evidence="1" id="KW-0812">Transmembrane</keyword>
<proteinExistence type="predicted"/>
<reference evidence="3" key="1">
    <citation type="journal article" date="2010" name="Stand. Genomic Sci.">
        <title>Complete genome sequence of Sulfurimonas autotrophica type strain (OK10).</title>
        <authorList>
            <person name="Sikorski J."/>
            <person name="Munk C."/>
            <person name="Lapidus A."/>
            <person name="Djao O."/>
            <person name="Lucas S."/>
            <person name="Glavina Del Rio T."/>
            <person name="Nolan M."/>
            <person name="Tice H."/>
            <person name="Han C."/>
            <person name="Cheng J."/>
            <person name="Tapia R."/>
            <person name="Goodwin L."/>
            <person name="Pitluck S."/>
            <person name="Liolios K."/>
            <person name="Ivanova N."/>
            <person name="Mavromatis K."/>
            <person name="Mikhailova N."/>
            <person name="Pati A."/>
            <person name="Sims D."/>
            <person name="Meincke L."/>
            <person name="Brettin T."/>
            <person name="Detter J."/>
            <person name="Chen A."/>
            <person name="Palaniappan K."/>
            <person name="Land M."/>
            <person name="Hauser L."/>
            <person name="Chang Y."/>
            <person name="Jeffries C."/>
            <person name="Rohde M."/>
            <person name="Lang E."/>
            <person name="Spring S."/>
            <person name="Goker M."/>
            <person name="Woyke T."/>
            <person name="Bristow J."/>
            <person name="Eisen J."/>
            <person name="Markowitz V."/>
            <person name="Hugenholtz P."/>
            <person name="Kyrpides N."/>
            <person name="Klenk H."/>
        </authorList>
    </citation>
    <scope>NUCLEOTIDE SEQUENCE [LARGE SCALE GENOMIC DNA]</scope>
    <source>
        <strain evidence="3">ATCC BAA-671 / DSM 16294 / JCM 11897 / OK10</strain>
    </source>
</reference>
<dbReference type="Proteomes" id="UP000007803">
    <property type="component" value="Chromosome"/>
</dbReference>
<accession>E0UQH8</accession>
<keyword evidence="3" id="KW-1185">Reference proteome</keyword>
<gene>
    <name evidence="2" type="ordered locus">Saut_0731</name>
</gene>
<evidence type="ECO:0000313" key="3">
    <source>
        <dbReference type="Proteomes" id="UP000007803"/>
    </source>
</evidence>
<evidence type="ECO:0008006" key="4">
    <source>
        <dbReference type="Google" id="ProtNLM"/>
    </source>
</evidence>
<sequence>MSKQIEINFIWNQELALITSKLYYDYDMRHSNKRYIGWFFVGLVQFGIVGALKHDSYGLLYASTFLVLYWYYGRWYLRKRMLLNFYKKKSPKNAHIHFIVKDDGLHGDNDLISWNDIHKVIKLDKGILIQSIQNTLFFENSAFKSSDDRMKFIEITKEKGKI</sequence>